<organism evidence="2 3">
    <name type="scientific">Stephania japonica</name>
    <dbReference type="NCBI Taxonomy" id="461633"/>
    <lineage>
        <taxon>Eukaryota</taxon>
        <taxon>Viridiplantae</taxon>
        <taxon>Streptophyta</taxon>
        <taxon>Embryophyta</taxon>
        <taxon>Tracheophyta</taxon>
        <taxon>Spermatophyta</taxon>
        <taxon>Magnoliopsida</taxon>
        <taxon>Ranunculales</taxon>
        <taxon>Menispermaceae</taxon>
        <taxon>Menispermoideae</taxon>
        <taxon>Cissampelideae</taxon>
        <taxon>Stephania</taxon>
    </lineage>
</organism>
<dbReference type="Proteomes" id="UP001417504">
    <property type="component" value="Unassembled WGS sequence"/>
</dbReference>
<evidence type="ECO:0000313" key="2">
    <source>
        <dbReference type="EMBL" id="KAK9116417.1"/>
    </source>
</evidence>
<keyword evidence="1" id="KW-1133">Transmembrane helix</keyword>
<evidence type="ECO:0000256" key="1">
    <source>
        <dbReference type="SAM" id="Phobius"/>
    </source>
</evidence>
<proteinExistence type="predicted"/>
<reference evidence="2 3" key="1">
    <citation type="submission" date="2024-01" db="EMBL/GenBank/DDBJ databases">
        <title>Genome assemblies of Stephania.</title>
        <authorList>
            <person name="Yang L."/>
        </authorList>
    </citation>
    <scope>NUCLEOTIDE SEQUENCE [LARGE SCALE GENOMIC DNA]</scope>
    <source>
        <strain evidence="2">QJT</strain>
        <tissue evidence="2">Leaf</tissue>
    </source>
</reference>
<feature type="transmembrane region" description="Helical" evidence="1">
    <location>
        <begin position="127"/>
        <end position="148"/>
    </location>
</feature>
<keyword evidence="1" id="KW-0472">Membrane</keyword>
<feature type="transmembrane region" description="Helical" evidence="1">
    <location>
        <begin position="20"/>
        <end position="42"/>
    </location>
</feature>
<sequence length="322" mass="37172">MIWMECTSLENLFGGVPTLAIWFTYLQDTYTISFLFSFIIVIKQLGCKVLVAKLIQLHQSFSVSDHQCEDLTSFIMTLVDVVKGAVENKNLQIQHLMLYDKTFVTTTSLIYIADYGVMKGDTLLKKAFVAVFSASTQLELVSLLYTFLVDHILSNYRDTKLQFNMKLLIKSYATTLIELPCLLDIDVDVMNNIPSGQLHFTKFGTFLGVFWMHKNGALIITDHSLMHFEMSSKIGHVHITEWFILKKVLQITWVILSSLQCSSLLLTMITSLCEQVMMTSLPNISWEFSVFTFRMRCTQHLKMQEYIYELVAKCLWQHLYLL</sequence>
<comment type="caution">
    <text evidence="2">The sequence shown here is derived from an EMBL/GenBank/DDBJ whole genome shotgun (WGS) entry which is preliminary data.</text>
</comment>
<name>A0AAP0IKW5_9MAGN</name>
<keyword evidence="1" id="KW-0812">Transmembrane</keyword>
<dbReference type="EMBL" id="JBBNAE010000006">
    <property type="protein sequence ID" value="KAK9116417.1"/>
    <property type="molecule type" value="Genomic_DNA"/>
</dbReference>
<dbReference type="AlphaFoldDB" id="A0AAP0IKW5"/>
<evidence type="ECO:0000313" key="3">
    <source>
        <dbReference type="Proteomes" id="UP001417504"/>
    </source>
</evidence>
<accession>A0AAP0IKW5</accession>
<keyword evidence="3" id="KW-1185">Reference proteome</keyword>
<gene>
    <name evidence="2" type="ORF">Sjap_015364</name>
</gene>
<protein>
    <submittedName>
        <fullName evidence="2">Uncharacterized protein</fullName>
    </submittedName>
</protein>